<dbReference type="PANTHER" id="PTHR15704:SF7">
    <property type="entry name" value="SUPERKILLER COMPLEX PROTEIN 3"/>
    <property type="match status" value="1"/>
</dbReference>
<protein>
    <submittedName>
        <fullName evidence="4">TPR_REGION domain-containing protein</fullName>
    </submittedName>
</protein>
<dbReference type="InterPro" id="IPR019734">
    <property type="entry name" value="TPR_rpt"/>
</dbReference>
<dbReference type="PROSITE" id="PS50005">
    <property type="entry name" value="TPR"/>
    <property type="match status" value="2"/>
</dbReference>
<evidence type="ECO:0000256" key="2">
    <source>
        <dbReference type="ARBA" id="ARBA00022803"/>
    </source>
</evidence>
<dbReference type="AlphaFoldDB" id="A0A0R3TTM6"/>
<feature type="repeat" description="TPR" evidence="3">
    <location>
        <begin position="302"/>
        <end position="335"/>
    </location>
</feature>
<organism evidence="4">
    <name type="scientific">Rodentolepis nana</name>
    <name type="common">Dwarf tapeworm</name>
    <name type="synonym">Hymenolepis nana</name>
    <dbReference type="NCBI Taxonomy" id="102285"/>
    <lineage>
        <taxon>Eukaryota</taxon>
        <taxon>Metazoa</taxon>
        <taxon>Spiralia</taxon>
        <taxon>Lophotrochozoa</taxon>
        <taxon>Platyhelminthes</taxon>
        <taxon>Cestoda</taxon>
        <taxon>Eucestoda</taxon>
        <taxon>Cyclophyllidea</taxon>
        <taxon>Hymenolepididae</taxon>
        <taxon>Rodentolepis</taxon>
    </lineage>
</organism>
<evidence type="ECO:0000256" key="3">
    <source>
        <dbReference type="PROSITE-ProRule" id="PRU00339"/>
    </source>
</evidence>
<dbReference type="Gene3D" id="1.25.40.10">
    <property type="entry name" value="Tetratricopeptide repeat domain"/>
    <property type="match status" value="2"/>
</dbReference>
<dbReference type="GO" id="GO:0055087">
    <property type="term" value="C:Ski complex"/>
    <property type="evidence" value="ECO:0007669"/>
    <property type="project" value="InterPro"/>
</dbReference>
<accession>A0A0R3TTM6</accession>
<dbReference type="Pfam" id="PF13432">
    <property type="entry name" value="TPR_16"/>
    <property type="match status" value="1"/>
</dbReference>
<dbReference type="WBParaSite" id="HNAJ_0001107801-mRNA-1">
    <property type="protein sequence ID" value="HNAJ_0001107801-mRNA-1"/>
    <property type="gene ID" value="HNAJ_0001107801"/>
</dbReference>
<dbReference type="STRING" id="102285.A0A0R3TTM6"/>
<dbReference type="GO" id="GO:0006401">
    <property type="term" value="P:RNA catabolic process"/>
    <property type="evidence" value="ECO:0007669"/>
    <property type="project" value="InterPro"/>
</dbReference>
<dbReference type="PANTHER" id="PTHR15704">
    <property type="entry name" value="SUPERKILLER 3 PROTEIN-RELATED"/>
    <property type="match status" value="1"/>
</dbReference>
<keyword evidence="2 3" id="KW-0802">TPR repeat</keyword>
<sequence length="468" mass="52304">MNDFERCKFHALNLFEFCLSSSAQVSHDISKFSNFSNVPPSTLSDFLTPRCHYTPVRIFGDSNPVGINPLNRVFNWASCMLLSNAAKSNLMSIIAPSLKCYTAECMKSGEKLVWPRPQTALFIESCIISTSSELLPKYVNASTLKSFDIPEEYSIEVSLRIKLVKCLLNFYQLGADKSAIAQEVLSLNNLKDDPGFTSHNHCLAGWILLKLPMVPDEEVLDHFDRGAIADRNYFLNHLNTGDTYYSRMKSYGKALRALKTAWDIVPGNPKTAYLLVSTLCKLGKLDKAFEVYRSVDTKSFSIPMFFNYGLIALRLKEFNKCIPALQRVVAVQPTNVLAWEILAEAYMGRGNYGIALKALKQSIDLDPTRPLSHILYAQVCTALFDYPAAIIAYARVTELLQNQELHSLHRLANKGLSLSPLNKANFLFSLFILGLVELNVNLAIQELRNGMPTAAIAHIETALQIGAR</sequence>
<dbReference type="InterPro" id="IPR039226">
    <property type="entry name" value="Ski3/TTC37"/>
</dbReference>
<feature type="repeat" description="TPR" evidence="3">
    <location>
        <begin position="336"/>
        <end position="369"/>
    </location>
</feature>
<evidence type="ECO:0000313" key="4">
    <source>
        <dbReference type="WBParaSite" id="HNAJ_0001107801-mRNA-1"/>
    </source>
</evidence>
<name>A0A0R3TTM6_RODNA</name>
<dbReference type="SUPFAM" id="SSF48452">
    <property type="entry name" value="TPR-like"/>
    <property type="match status" value="2"/>
</dbReference>
<reference evidence="4" key="1">
    <citation type="submission" date="2017-02" db="UniProtKB">
        <authorList>
            <consortium name="WormBaseParasite"/>
        </authorList>
    </citation>
    <scope>IDENTIFICATION</scope>
</reference>
<keyword evidence="1" id="KW-0677">Repeat</keyword>
<dbReference type="SMART" id="SM00028">
    <property type="entry name" value="TPR"/>
    <property type="match status" value="3"/>
</dbReference>
<proteinExistence type="predicted"/>
<dbReference type="InterPro" id="IPR011990">
    <property type="entry name" value="TPR-like_helical_dom_sf"/>
</dbReference>
<evidence type="ECO:0000256" key="1">
    <source>
        <dbReference type="ARBA" id="ARBA00022737"/>
    </source>
</evidence>